<name>A0AAQ3JJA0_ANAHA</name>
<proteinExistence type="predicted"/>
<protein>
    <submittedName>
        <fullName evidence="1">Uncharacterized protein</fullName>
    </submittedName>
</protein>
<evidence type="ECO:0000313" key="2">
    <source>
        <dbReference type="Proteomes" id="UP001243496"/>
    </source>
</evidence>
<dbReference type="GeneID" id="92740472"/>
<dbReference type="EMBL" id="CP132968">
    <property type="protein sequence ID" value="WMD17217.1"/>
    <property type="molecule type" value="Genomic_DNA"/>
</dbReference>
<dbReference type="RefSeq" id="WP_306857678.1">
    <property type="nucleotide sequence ID" value="NZ_CP132968.1"/>
</dbReference>
<reference evidence="1" key="1">
    <citation type="submission" date="2023-08" db="EMBL/GenBank/DDBJ databases">
        <title>Complete Genome Sequences of butyrate producing Anaerostipes hadrus strains BA1 and GIF7 isolated from the terminal ileum of a healthy lean male.</title>
        <authorList>
            <person name="Low A."/>
            <person name="Sheludchenko M."/>
            <person name="Cheng H.E."/>
            <person name="Koh X.Q."/>
            <person name="Lee J."/>
        </authorList>
    </citation>
    <scope>NUCLEOTIDE SEQUENCE</scope>
    <source>
        <strain evidence="1">BA1</strain>
    </source>
</reference>
<sequence length="298" mass="35540">MYLNEKSWHEKTEDLYLIDMKIRKFLDVYAEIKRKNSQEEIFVSEEEKLYINSESYSLGQWLNATDKEYQRLYLSFWNKRVTYKLDDDYEVRINDEILKGGTESWINDSCMLSIELNEKWKEENIEVTLISVVESNKKVKIRNVSDKEHLENENIKKLFIVDNEVKSYNELWERRGELFPHLSFCPSVEGKLKNLQVSYLNQVTKKLVELEDYCVQFPKLAFDPSKLTKTTTESGATLEKFEKEHTFKDEDGKEYLASWHMRFTGIPGRIFFIPNYNDDKDKILICYIGEKLRNVSYT</sequence>
<dbReference type="AlphaFoldDB" id="A0AAQ3JJA0"/>
<evidence type="ECO:0000313" key="1">
    <source>
        <dbReference type="EMBL" id="WMD17217.1"/>
    </source>
</evidence>
<organism evidence="1 2">
    <name type="scientific">Anaerostipes hadrus</name>
    <dbReference type="NCBI Taxonomy" id="649756"/>
    <lineage>
        <taxon>Bacteria</taxon>
        <taxon>Bacillati</taxon>
        <taxon>Bacillota</taxon>
        <taxon>Clostridia</taxon>
        <taxon>Lachnospirales</taxon>
        <taxon>Lachnospiraceae</taxon>
        <taxon>Anaerostipes</taxon>
    </lineage>
</organism>
<gene>
    <name evidence="1" type="ORF">RBI15_03665</name>
</gene>
<accession>A0AAQ3JJA0</accession>
<dbReference type="Proteomes" id="UP001243496">
    <property type="component" value="Chromosome"/>
</dbReference>